<feature type="transmembrane region" description="Helical" evidence="1">
    <location>
        <begin position="238"/>
        <end position="259"/>
    </location>
</feature>
<feature type="transmembrane region" description="Helical" evidence="1">
    <location>
        <begin position="183"/>
        <end position="201"/>
    </location>
</feature>
<feature type="transmembrane region" description="Helical" evidence="1">
    <location>
        <begin position="336"/>
        <end position="357"/>
    </location>
</feature>
<feature type="transmembrane region" description="Helical" evidence="1">
    <location>
        <begin position="151"/>
        <end position="171"/>
    </location>
</feature>
<comment type="caution">
    <text evidence="2">The sequence shown here is derived from an EMBL/GenBank/DDBJ whole genome shotgun (WGS) entry which is preliminary data.</text>
</comment>
<feature type="transmembrane region" description="Helical" evidence="1">
    <location>
        <begin position="76"/>
        <end position="94"/>
    </location>
</feature>
<keyword evidence="1" id="KW-1133">Transmembrane helix</keyword>
<proteinExistence type="predicted"/>
<evidence type="ECO:0000313" key="2">
    <source>
        <dbReference type="EMBL" id="GAA2358567.1"/>
    </source>
</evidence>
<feature type="transmembrane region" description="Helical" evidence="1">
    <location>
        <begin position="16"/>
        <end position="38"/>
    </location>
</feature>
<feature type="transmembrane region" description="Helical" evidence="1">
    <location>
        <begin position="305"/>
        <end position="324"/>
    </location>
</feature>
<gene>
    <name evidence="2" type="ORF">GCM10010170_052360</name>
</gene>
<keyword evidence="1" id="KW-0472">Membrane</keyword>
<keyword evidence="1" id="KW-0812">Transmembrane</keyword>
<evidence type="ECO:0000256" key="1">
    <source>
        <dbReference type="SAM" id="Phobius"/>
    </source>
</evidence>
<keyword evidence="3" id="KW-1185">Reference proteome</keyword>
<sequence length="378" mass="38861">MTRPGPVRAGWRLPPLAAGGLALLAGLYAALLLLGFGLPVPRPALADVHGPVMVLGFVGTLIALERAVALGAHWALAAPGCAGAGGLTLILAGPGLPGKLLLAAGGVVLLAVYRALWRRQPGPALLAQAAGAFAWYAAALLWLAGLPIPDLVPWLAVFLIATIAGERLELAHVALAGPRPQRWFLAALAALIAGATAVTLWPAVGAYLFGLGVLAVVAWLAVFDVARRTIHARGLPRYVAAGLLTGYAWLALAGLLWAGAGPTVAGARYDATAHAVFLGFTMSMVFVHAPVILPAVLRRPLPYRPVLYVPLVLLHGSLLVRVAIGDGAGLEAVWRWAGAGNVAAVLGFVAFAAALTARSGRHAVRNHRLAVADASVSR</sequence>
<reference evidence="3" key="1">
    <citation type="journal article" date="2019" name="Int. J. Syst. Evol. Microbiol.">
        <title>The Global Catalogue of Microorganisms (GCM) 10K type strain sequencing project: providing services to taxonomists for standard genome sequencing and annotation.</title>
        <authorList>
            <consortium name="The Broad Institute Genomics Platform"/>
            <consortium name="The Broad Institute Genome Sequencing Center for Infectious Disease"/>
            <person name="Wu L."/>
            <person name="Ma J."/>
        </authorList>
    </citation>
    <scope>NUCLEOTIDE SEQUENCE [LARGE SCALE GENOMIC DNA]</scope>
    <source>
        <strain evidence="3">JCM 3272</strain>
    </source>
</reference>
<dbReference type="RefSeq" id="WP_344615154.1">
    <property type="nucleotide sequence ID" value="NZ_BAAARV010000046.1"/>
</dbReference>
<feature type="transmembrane region" description="Helical" evidence="1">
    <location>
        <begin position="271"/>
        <end position="293"/>
    </location>
</feature>
<protein>
    <recommendedName>
        <fullName evidence="4">NnrS family protein</fullName>
    </recommendedName>
</protein>
<feature type="transmembrane region" description="Helical" evidence="1">
    <location>
        <begin position="44"/>
        <end position="64"/>
    </location>
</feature>
<accession>A0ABP5TSZ4</accession>
<feature type="transmembrane region" description="Helical" evidence="1">
    <location>
        <begin position="124"/>
        <end position="145"/>
    </location>
</feature>
<evidence type="ECO:0000313" key="3">
    <source>
        <dbReference type="Proteomes" id="UP001501444"/>
    </source>
</evidence>
<dbReference type="Proteomes" id="UP001501444">
    <property type="component" value="Unassembled WGS sequence"/>
</dbReference>
<feature type="transmembrane region" description="Helical" evidence="1">
    <location>
        <begin position="100"/>
        <end position="117"/>
    </location>
</feature>
<organism evidence="2 3">
    <name type="scientific">Dactylosporangium salmoneum</name>
    <dbReference type="NCBI Taxonomy" id="53361"/>
    <lineage>
        <taxon>Bacteria</taxon>
        <taxon>Bacillati</taxon>
        <taxon>Actinomycetota</taxon>
        <taxon>Actinomycetes</taxon>
        <taxon>Micromonosporales</taxon>
        <taxon>Micromonosporaceae</taxon>
        <taxon>Dactylosporangium</taxon>
    </lineage>
</organism>
<dbReference type="EMBL" id="BAAARV010000046">
    <property type="protein sequence ID" value="GAA2358567.1"/>
    <property type="molecule type" value="Genomic_DNA"/>
</dbReference>
<name>A0ABP5TSZ4_9ACTN</name>
<evidence type="ECO:0008006" key="4">
    <source>
        <dbReference type="Google" id="ProtNLM"/>
    </source>
</evidence>
<feature type="transmembrane region" description="Helical" evidence="1">
    <location>
        <begin position="207"/>
        <end position="226"/>
    </location>
</feature>